<dbReference type="Proteomes" id="UP000444721">
    <property type="component" value="Unassembled WGS sequence"/>
</dbReference>
<dbReference type="VEuPathDB" id="AmoebaDB:FDP41_008184"/>
<dbReference type="GeneID" id="68115402"/>
<dbReference type="EMBL" id="VFQX01000060">
    <property type="protein sequence ID" value="KAF0973480.1"/>
    <property type="molecule type" value="Genomic_DNA"/>
</dbReference>
<dbReference type="InterPro" id="IPR023393">
    <property type="entry name" value="START-like_dom_sf"/>
</dbReference>
<dbReference type="InterPro" id="IPR044926">
    <property type="entry name" value="RGS_subdomain_2"/>
</dbReference>
<dbReference type="Pfam" id="PF00615">
    <property type="entry name" value="RGS"/>
    <property type="match status" value="1"/>
</dbReference>
<evidence type="ECO:0000313" key="3">
    <source>
        <dbReference type="EMBL" id="KAF0973480.1"/>
    </source>
</evidence>
<dbReference type="SMART" id="SM00315">
    <property type="entry name" value="RGS"/>
    <property type="match status" value="1"/>
</dbReference>
<dbReference type="PROSITE" id="PS50132">
    <property type="entry name" value="RGS"/>
    <property type="match status" value="1"/>
</dbReference>
<dbReference type="Gene3D" id="1.10.167.10">
    <property type="entry name" value="Regulator of G-protein Signalling 4, domain 2"/>
    <property type="match status" value="1"/>
</dbReference>
<dbReference type="CDD" id="cd07440">
    <property type="entry name" value="RGS"/>
    <property type="match status" value="1"/>
</dbReference>
<accession>A0A6A5BHJ3</accession>
<dbReference type="AlphaFoldDB" id="A0A6A5BHJ3"/>
<keyword evidence="4" id="KW-1185">Reference proteome</keyword>
<gene>
    <name evidence="3" type="ORF">FDP41_008184</name>
</gene>
<dbReference type="VEuPathDB" id="AmoebaDB:NfTy_091550"/>
<dbReference type="Gene3D" id="3.30.530.20">
    <property type="match status" value="1"/>
</dbReference>
<dbReference type="PANTHER" id="PTHR10845">
    <property type="entry name" value="REGULATOR OF G PROTEIN SIGNALING"/>
    <property type="match status" value="1"/>
</dbReference>
<evidence type="ECO:0000259" key="2">
    <source>
        <dbReference type="PROSITE" id="PS50132"/>
    </source>
</evidence>
<reference evidence="3 4" key="1">
    <citation type="journal article" date="2019" name="Sci. Rep.">
        <title>Nanopore sequencing improves the draft genome of the human pathogenic amoeba Naegleria fowleri.</title>
        <authorList>
            <person name="Liechti N."/>
            <person name="Schurch N."/>
            <person name="Bruggmann R."/>
            <person name="Wittwer M."/>
        </authorList>
    </citation>
    <scope>NUCLEOTIDE SEQUENCE [LARGE SCALE GENOMIC DNA]</scope>
    <source>
        <strain evidence="3 4">ATCC 30894</strain>
    </source>
</reference>
<dbReference type="RefSeq" id="XP_044558193.1">
    <property type="nucleotide sequence ID" value="XM_044712010.1"/>
</dbReference>
<dbReference type="InterPro" id="IPR036305">
    <property type="entry name" value="RGS_sf"/>
</dbReference>
<comment type="caution">
    <text evidence="3">The sequence shown here is derived from an EMBL/GenBank/DDBJ whole genome shotgun (WGS) entry which is preliminary data.</text>
</comment>
<feature type="region of interest" description="Disordered" evidence="1">
    <location>
        <begin position="370"/>
        <end position="426"/>
    </location>
</feature>
<feature type="domain" description="RGS" evidence="2">
    <location>
        <begin position="25"/>
        <end position="152"/>
    </location>
</feature>
<dbReference type="OrthoDB" id="196547at2759"/>
<protein>
    <recommendedName>
        <fullName evidence="2">RGS domain-containing protein</fullName>
    </recommendedName>
</protein>
<proteinExistence type="predicted"/>
<sequence length="536" mass="62232">MLLHHHLHKTQSVNIDQIYQLYEFPFEAIFDVPEAKEEFRQYLKKEHNEEPFLFYEDVEEYKRLKFEENKAKKAIAIFKNYLLPNSPHEVNISAQHRQNAIKAFEQSAQLQNDKSMLVPENVFDEIQLAIFYNLKNDNYPRFTVSQQFKNFLKQKDIAFVSLIAIKKNTTYMKYVPKLEGLICDRDIQFFSFMCFNDDLEVWDEISVSKDARAACYQSKKEFYFNDQLGQSENMSGKIMKMKFILPCTKEEAFNVFSHTHLRKEILDIESINQVDYIPISKNNKYAQTILHTQMPVKGFSWIMKPREAVAAVTCVYDTKRESYGFIMKSTETMIVPIRKSHVRVRVLTSAFFSDCPVSAKITSHKILKKQSESSPSLKKSLNSHKKSSSQSSFSLTGVVTTLSERVSRHSEEDASEDQTMSPSESSFGSAEHACLISFTSFLDFKIPSETVKKKIFKTKNKIIYNRLLNTIKESRAMAFPRAKFSEGVLDTLDAFKEYYLSNDPNAEMTWELEDEEDGTLHEIVSSTNNNNNNNQH</sequence>
<dbReference type="SUPFAM" id="SSF48097">
    <property type="entry name" value="Regulator of G-protein signaling, RGS"/>
    <property type="match status" value="1"/>
</dbReference>
<dbReference type="PRINTS" id="PR01301">
    <property type="entry name" value="RGSPROTEIN"/>
</dbReference>
<organism evidence="3 4">
    <name type="scientific">Naegleria fowleri</name>
    <name type="common">Brain eating amoeba</name>
    <dbReference type="NCBI Taxonomy" id="5763"/>
    <lineage>
        <taxon>Eukaryota</taxon>
        <taxon>Discoba</taxon>
        <taxon>Heterolobosea</taxon>
        <taxon>Tetramitia</taxon>
        <taxon>Eutetramitia</taxon>
        <taxon>Vahlkampfiidae</taxon>
        <taxon>Naegleria</taxon>
    </lineage>
</organism>
<dbReference type="OMA" id="MPNSSHE"/>
<evidence type="ECO:0000313" key="4">
    <source>
        <dbReference type="Proteomes" id="UP000444721"/>
    </source>
</evidence>
<name>A0A6A5BHJ3_NAEFO</name>
<dbReference type="VEuPathDB" id="AmoebaDB:NF0003560"/>
<dbReference type="InterPro" id="IPR016137">
    <property type="entry name" value="RGS"/>
</dbReference>
<dbReference type="PANTHER" id="PTHR10845:SF192">
    <property type="entry name" value="DOUBLE HIT, ISOFORM B"/>
    <property type="match status" value="1"/>
</dbReference>
<dbReference type="SUPFAM" id="SSF55961">
    <property type="entry name" value="Bet v1-like"/>
    <property type="match status" value="1"/>
</dbReference>
<evidence type="ECO:0000256" key="1">
    <source>
        <dbReference type="SAM" id="MobiDB-lite"/>
    </source>
</evidence>
<feature type="compositionally biased region" description="Polar residues" evidence="1">
    <location>
        <begin position="417"/>
        <end position="426"/>
    </location>
</feature>